<dbReference type="InterPro" id="IPR050125">
    <property type="entry name" value="GPCR_opsins"/>
</dbReference>
<dbReference type="EMBL" id="MCFL01000072">
    <property type="protein sequence ID" value="ORZ30917.1"/>
    <property type="molecule type" value="Genomic_DNA"/>
</dbReference>
<evidence type="ECO:0000256" key="6">
    <source>
        <dbReference type="ARBA" id="ARBA00023170"/>
    </source>
</evidence>
<keyword evidence="6 7" id="KW-0675">Receptor</keyword>
<keyword evidence="2 7" id="KW-0812">Transmembrane</keyword>
<evidence type="ECO:0000256" key="7">
    <source>
        <dbReference type="RuleBase" id="RU000688"/>
    </source>
</evidence>
<keyword evidence="7" id="KW-0807">Transducer</keyword>
<evidence type="ECO:0000256" key="4">
    <source>
        <dbReference type="ARBA" id="ARBA00023040"/>
    </source>
</evidence>
<feature type="transmembrane region" description="Helical" evidence="8">
    <location>
        <begin position="52"/>
        <end position="69"/>
    </location>
</feature>
<dbReference type="AlphaFoldDB" id="A0A1Y2H8K6"/>
<dbReference type="InterPro" id="IPR017452">
    <property type="entry name" value="GPCR_Rhodpsn_7TM"/>
</dbReference>
<evidence type="ECO:0000256" key="5">
    <source>
        <dbReference type="ARBA" id="ARBA00023136"/>
    </source>
</evidence>
<sequence length="205" mass="22443">MESGRFDHSLFETSRMVSHLQVIQITISLLANGLVILVAIKKRHLLNNAANLLTVIVSISNVVFALYLLSVRIRLAIDFQWPQAFCNEFGFVVIWFVCIGAFNLTAICLERYLALVRLVRVSRKHALIGTALSVVSGAFLTGLHFVPFGTAFIGRAGIYCCPTRVVSWQGAVDATALIVHLSPFLRDTFSFTCNCAGSNAAPKAP</sequence>
<evidence type="ECO:0000256" key="1">
    <source>
        <dbReference type="ARBA" id="ARBA00004141"/>
    </source>
</evidence>
<dbReference type="Gene3D" id="1.20.1070.10">
    <property type="entry name" value="Rhodopsin 7-helix transmembrane proteins"/>
    <property type="match status" value="1"/>
</dbReference>
<evidence type="ECO:0000256" key="3">
    <source>
        <dbReference type="ARBA" id="ARBA00022989"/>
    </source>
</evidence>
<protein>
    <recommendedName>
        <fullName evidence="9">G-protein coupled receptors family 1 profile domain-containing protein</fullName>
    </recommendedName>
</protein>
<dbReference type="PRINTS" id="PR00237">
    <property type="entry name" value="GPCRRHODOPSN"/>
</dbReference>
<dbReference type="Proteomes" id="UP000193411">
    <property type="component" value="Unassembled WGS sequence"/>
</dbReference>
<dbReference type="SUPFAM" id="SSF81321">
    <property type="entry name" value="Family A G protein-coupled receptor-like"/>
    <property type="match status" value="1"/>
</dbReference>
<dbReference type="GO" id="GO:0016020">
    <property type="term" value="C:membrane"/>
    <property type="evidence" value="ECO:0007669"/>
    <property type="project" value="UniProtKB-SubCell"/>
</dbReference>
<evidence type="ECO:0000256" key="2">
    <source>
        <dbReference type="ARBA" id="ARBA00022692"/>
    </source>
</evidence>
<reference evidence="10 11" key="1">
    <citation type="submission" date="2016-07" db="EMBL/GenBank/DDBJ databases">
        <title>Pervasive Adenine N6-methylation of Active Genes in Fungi.</title>
        <authorList>
            <consortium name="DOE Joint Genome Institute"/>
            <person name="Mondo S.J."/>
            <person name="Dannebaum R.O."/>
            <person name="Kuo R.C."/>
            <person name="Labutti K."/>
            <person name="Haridas S."/>
            <person name="Kuo A."/>
            <person name="Salamov A."/>
            <person name="Ahrendt S.R."/>
            <person name="Lipzen A."/>
            <person name="Sullivan W."/>
            <person name="Andreopoulos W.B."/>
            <person name="Clum A."/>
            <person name="Lindquist E."/>
            <person name="Daum C."/>
            <person name="Ramamoorthy G.K."/>
            <person name="Gryganskyi A."/>
            <person name="Culley D."/>
            <person name="Magnuson J.K."/>
            <person name="James T.Y."/>
            <person name="O'Malley M.A."/>
            <person name="Stajich J.E."/>
            <person name="Spatafora J.W."/>
            <person name="Visel A."/>
            <person name="Grigoriev I.V."/>
        </authorList>
    </citation>
    <scope>NUCLEOTIDE SEQUENCE [LARGE SCALE GENOMIC DNA]</scope>
    <source>
        <strain evidence="10 11">PL171</strain>
    </source>
</reference>
<organism evidence="10 11">
    <name type="scientific">Catenaria anguillulae PL171</name>
    <dbReference type="NCBI Taxonomy" id="765915"/>
    <lineage>
        <taxon>Eukaryota</taxon>
        <taxon>Fungi</taxon>
        <taxon>Fungi incertae sedis</taxon>
        <taxon>Blastocladiomycota</taxon>
        <taxon>Blastocladiomycetes</taxon>
        <taxon>Blastocladiales</taxon>
        <taxon>Catenariaceae</taxon>
        <taxon>Catenaria</taxon>
    </lineage>
</organism>
<feature type="domain" description="G-protein coupled receptors family 1 profile" evidence="9">
    <location>
        <begin position="31"/>
        <end position="117"/>
    </location>
</feature>
<keyword evidence="4 7" id="KW-0297">G-protein coupled receptor</keyword>
<feature type="transmembrane region" description="Helical" evidence="8">
    <location>
        <begin position="126"/>
        <end position="146"/>
    </location>
</feature>
<evidence type="ECO:0000259" key="9">
    <source>
        <dbReference type="PROSITE" id="PS50262"/>
    </source>
</evidence>
<keyword evidence="3 8" id="KW-1133">Transmembrane helix</keyword>
<feature type="transmembrane region" description="Helical" evidence="8">
    <location>
        <begin position="20"/>
        <end position="40"/>
    </location>
</feature>
<comment type="similarity">
    <text evidence="7">Belongs to the G-protein coupled receptor 1 family.</text>
</comment>
<dbReference type="PROSITE" id="PS00237">
    <property type="entry name" value="G_PROTEIN_RECEP_F1_1"/>
    <property type="match status" value="1"/>
</dbReference>
<evidence type="ECO:0000313" key="10">
    <source>
        <dbReference type="EMBL" id="ORZ30917.1"/>
    </source>
</evidence>
<dbReference type="InterPro" id="IPR000276">
    <property type="entry name" value="GPCR_Rhodpsn"/>
</dbReference>
<feature type="transmembrane region" description="Helical" evidence="8">
    <location>
        <begin position="89"/>
        <end position="114"/>
    </location>
</feature>
<name>A0A1Y2H8K6_9FUNG</name>
<evidence type="ECO:0000313" key="11">
    <source>
        <dbReference type="Proteomes" id="UP000193411"/>
    </source>
</evidence>
<gene>
    <name evidence="10" type="ORF">BCR44DRAFT_1287597</name>
</gene>
<dbReference type="OrthoDB" id="5770540at2759"/>
<comment type="caution">
    <text evidence="10">The sequence shown here is derived from an EMBL/GenBank/DDBJ whole genome shotgun (WGS) entry which is preliminary data.</text>
</comment>
<accession>A0A1Y2H8K6</accession>
<dbReference type="Pfam" id="PF00001">
    <property type="entry name" value="7tm_1"/>
    <property type="match status" value="1"/>
</dbReference>
<dbReference type="PANTHER" id="PTHR24240">
    <property type="entry name" value="OPSIN"/>
    <property type="match status" value="1"/>
</dbReference>
<keyword evidence="5 8" id="KW-0472">Membrane</keyword>
<evidence type="ECO:0000256" key="8">
    <source>
        <dbReference type="SAM" id="Phobius"/>
    </source>
</evidence>
<dbReference type="GO" id="GO:0004930">
    <property type="term" value="F:G protein-coupled receptor activity"/>
    <property type="evidence" value="ECO:0007669"/>
    <property type="project" value="UniProtKB-KW"/>
</dbReference>
<comment type="subcellular location">
    <subcellularLocation>
        <location evidence="1">Membrane</location>
        <topology evidence="1">Multi-pass membrane protein</topology>
    </subcellularLocation>
</comment>
<dbReference type="PROSITE" id="PS50262">
    <property type="entry name" value="G_PROTEIN_RECEP_F1_2"/>
    <property type="match status" value="1"/>
</dbReference>
<keyword evidence="11" id="KW-1185">Reference proteome</keyword>
<proteinExistence type="inferred from homology"/>